<dbReference type="PANTHER" id="PTHR43201">
    <property type="entry name" value="ACYL-COA SYNTHETASE"/>
    <property type="match status" value="1"/>
</dbReference>
<evidence type="ECO:0008006" key="8">
    <source>
        <dbReference type="Google" id="ProtNLM"/>
    </source>
</evidence>
<dbReference type="SUPFAM" id="SSF56801">
    <property type="entry name" value="Acetyl-CoA synthetase-like"/>
    <property type="match status" value="1"/>
</dbReference>
<dbReference type="InterPro" id="IPR045851">
    <property type="entry name" value="AMP-bd_C_sf"/>
</dbReference>
<keyword evidence="3" id="KW-0443">Lipid metabolism</keyword>
<keyword evidence="2" id="KW-0436">Ligase</keyword>
<dbReference type="PANTHER" id="PTHR43201:SF8">
    <property type="entry name" value="ACYL-COA SYNTHETASE FAMILY MEMBER 3"/>
    <property type="match status" value="1"/>
</dbReference>
<dbReference type="InterPro" id="IPR042099">
    <property type="entry name" value="ANL_N_sf"/>
</dbReference>
<evidence type="ECO:0000256" key="3">
    <source>
        <dbReference type="ARBA" id="ARBA00023098"/>
    </source>
</evidence>
<dbReference type="InterPro" id="IPR020845">
    <property type="entry name" value="AMP-binding_CS"/>
</dbReference>
<name>A0A553R1W7_9TELE</name>
<keyword evidence="7" id="KW-1185">Reference proteome</keyword>
<dbReference type="InterPro" id="IPR000873">
    <property type="entry name" value="AMP-dep_synth/lig_dom"/>
</dbReference>
<dbReference type="STRING" id="623744.A0A553R1W7"/>
<dbReference type="Pfam" id="PF00501">
    <property type="entry name" value="AMP-binding"/>
    <property type="match status" value="1"/>
</dbReference>
<evidence type="ECO:0000259" key="4">
    <source>
        <dbReference type="Pfam" id="PF00501"/>
    </source>
</evidence>
<proteinExistence type="inferred from homology"/>
<dbReference type="Gene3D" id="3.40.50.12780">
    <property type="entry name" value="N-terminal domain of ligase-like"/>
    <property type="match status" value="1"/>
</dbReference>
<dbReference type="AlphaFoldDB" id="A0A553R1W7"/>
<dbReference type="Proteomes" id="UP000316079">
    <property type="component" value="Unassembled WGS sequence"/>
</dbReference>
<evidence type="ECO:0000259" key="5">
    <source>
        <dbReference type="Pfam" id="PF13193"/>
    </source>
</evidence>
<evidence type="ECO:0000256" key="1">
    <source>
        <dbReference type="ARBA" id="ARBA00006432"/>
    </source>
</evidence>
<dbReference type="GO" id="GO:0031956">
    <property type="term" value="F:medium-chain fatty acid-CoA ligase activity"/>
    <property type="evidence" value="ECO:0007669"/>
    <property type="project" value="TreeGrafter"/>
</dbReference>
<protein>
    <recommendedName>
        <fullName evidence="8">Acyl-CoA synthetase family member 3, mitochondrial</fullName>
    </recommendedName>
</protein>
<feature type="domain" description="AMP-dependent synthetase/ligase" evidence="4">
    <location>
        <begin position="66"/>
        <end position="431"/>
    </location>
</feature>
<dbReference type="EMBL" id="SRMA01025316">
    <property type="protein sequence ID" value="TRY96174.1"/>
    <property type="molecule type" value="Genomic_DNA"/>
</dbReference>
<dbReference type="FunFam" id="3.40.50.12780:FF:000030">
    <property type="entry name" value="Acyl-CoA synthetase family member 3"/>
    <property type="match status" value="1"/>
</dbReference>
<dbReference type="PROSITE" id="PS00455">
    <property type="entry name" value="AMP_BINDING"/>
    <property type="match status" value="1"/>
</dbReference>
<organism evidence="6 7">
    <name type="scientific">Danionella cerebrum</name>
    <dbReference type="NCBI Taxonomy" id="2873325"/>
    <lineage>
        <taxon>Eukaryota</taxon>
        <taxon>Metazoa</taxon>
        <taxon>Chordata</taxon>
        <taxon>Craniata</taxon>
        <taxon>Vertebrata</taxon>
        <taxon>Euteleostomi</taxon>
        <taxon>Actinopterygii</taxon>
        <taxon>Neopterygii</taxon>
        <taxon>Teleostei</taxon>
        <taxon>Ostariophysi</taxon>
        <taxon>Cypriniformes</taxon>
        <taxon>Danionidae</taxon>
        <taxon>Danioninae</taxon>
        <taxon>Danionella</taxon>
    </lineage>
</organism>
<dbReference type="Pfam" id="PF13193">
    <property type="entry name" value="AMP-binding_C"/>
    <property type="match status" value="1"/>
</dbReference>
<dbReference type="GO" id="GO:0006631">
    <property type="term" value="P:fatty acid metabolic process"/>
    <property type="evidence" value="ECO:0007669"/>
    <property type="project" value="TreeGrafter"/>
</dbReference>
<accession>A0A553R1W7</accession>
<dbReference type="InterPro" id="IPR025110">
    <property type="entry name" value="AMP-bd_C"/>
</dbReference>
<dbReference type="GO" id="GO:0005737">
    <property type="term" value="C:cytoplasm"/>
    <property type="evidence" value="ECO:0007669"/>
    <property type="project" value="UniProtKB-ARBA"/>
</dbReference>
<comment type="similarity">
    <text evidence="1">Belongs to the ATP-dependent AMP-binding enzyme family.</text>
</comment>
<feature type="domain" description="AMP-binding enzyme C-terminal" evidence="5">
    <location>
        <begin position="483"/>
        <end position="557"/>
    </location>
</feature>
<evidence type="ECO:0000313" key="6">
    <source>
        <dbReference type="EMBL" id="TRY96174.1"/>
    </source>
</evidence>
<comment type="caution">
    <text evidence="6">The sequence shown here is derived from an EMBL/GenBank/DDBJ whole genome shotgun (WGS) entry which is preliminary data.</text>
</comment>
<gene>
    <name evidence="6" type="ORF">DNTS_026754</name>
</gene>
<evidence type="ECO:0000313" key="7">
    <source>
        <dbReference type="Proteomes" id="UP000316079"/>
    </source>
</evidence>
<dbReference type="CDD" id="cd05941">
    <property type="entry name" value="MCS"/>
    <property type="match status" value="1"/>
</dbReference>
<dbReference type="OrthoDB" id="2962993at2759"/>
<evidence type="ECO:0000256" key="2">
    <source>
        <dbReference type="ARBA" id="ARBA00022598"/>
    </source>
</evidence>
<sequence>MSLSLDRCQNTCAFTYNVALTYGYCLEMLFKGPTLYKSPPVAARKIWTENFCFIPTQNFTNWRDTSAFGEKVAITDHSGSHTYSSIYKNSKHLAGLINKALACQSTDLQGKRVSFLCANDASYTVAQWASWMCGGVAVPLYRKHPSNELEYVITDSQSSLLVAGQPFKDTLEPLAQKLGLPCVELPITSCLDSLQSGDTQLLPEDNISDWANRPAMLIYTSGTTGRPKGVLHTHSSLQAMVQGLVSEWSWQEDDVILHTLPLHHVHGIVNKLMCPFWVWELICSLSSRVNVFMAVPTIYSKLIEYYDQHFIQPQVQDFIRTMCKERIRLMVSGSAALPQPILERWAEITGHVLLERYGMTEIGMALSNPYKGKRVPGAVGIPLPGVEVRIMMNTNITIAEGNCKGTQVKAGLEEREGELLVRGSSVFQKYWNKPQETADSFTEDGWFKTGDTAVYKDGVYWIMGRTSVDIIKSGGYKISALDVERHLLTHPDITDVAVVGAPDATWGQKVTAVVQLRKGTTMTLSELKTWARGYMAPYTIPTGLILVEEMPRNQMGKVNKKDLLRQYFPSPSQ</sequence>
<dbReference type="Gene3D" id="3.30.300.30">
    <property type="match status" value="1"/>
</dbReference>
<reference evidence="6 7" key="1">
    <citation type="journal article" date="2019" name="Sci. Data">
        <title>Hybrid genome assembly and annotation of Danionella translucida.</title>
        <authorList>
            <person name="Kadobianskyi M."/>
            <person name="Schulze L."/>
            <person name="Schuelke M."/>
            <person name="Judkewitz B."/>
        </authorList>
    </citation>
    <scope>NUCLEOTIDE SEQUENCE [LARGE SCALE GENOMIC DNA]</scope>
    <source>
        <strain evidence="6 7">Bolton</strain>
    </source>
</reference>